<gene>
    <name evidence="2" type="ORF">Cvel_7279</name>
</gene>
<organism evidence="2">
    <name type="scientific">Chromera velia CCMP2878</name>
    <dbReference type="NCBI Taxonomy" id="1169474"/>
    <lineage>
        <taxon>Eukaryota</taxon>
        <taxon>Sar</taxon>
        <taxon>Alveolata</taxon>
        <taxon>Colpodellida</taxon>
        <taxon>Chromeraceae</taxon>
        <taxon>Chromera</taxon>
    </lineage>
</organism>
<evidence type="ECO:0000313" key="2">
    <source>
        <dbReference type="EMBL" id="CEM44761.1"/>
    </source>
</evidence>
<accession>A0A0G4HKU7</accession>
<feature type="region of interest" description="Disordered" evidence="1">
    <location>
        <begin position="332"/>
        <end position="369"/>
    </location>
</feature>
<sequence>MPRRDNFPEGSEGKEAYASELASWAEKKEVFDAGKADRDTLVATLYGCIDQLASDGFALNEQADKLRKEIDVLTPLPQAKGVTGGIAEGRLPSVFQMTLLMGGGVWGVRTDDVGAPGAPDIFSFLGVRESSGTQGRPKYDPEDPLIAYTLEEILISVPRTFVEMRDKVVAMIFVHFFKTIQYSTSALVLEYERIACKPCRFGTYTELLAYHKRLLNHLVEENIVHKLGVKYRLGLLTAHLPNDLIMRWQERQNPVDLTSEVEIIKEIHGIAAQAETFNKSLGDAWDRGLVKGALVEDLKREWEQKAATFGVRDSGGASRGGIIPKVPFVAFAGPRGVPQRKSPSKVKGGKPSGGKTPDSGGPGEGQGQL</sequence>
<reference evidence="2" key="1">
    <citation type="submission" date="2014-11" db="EMBL/GenBank/DDBJ databases">
        <authorList>
            <person name="Otto D Thomas"/>
            <person name="Naeem Raeece"/>
        </authorList>
    </citation>
    <scope>NUCLEOTIDE SEQUENCE</scope>
</reference>
<dbReference type="PhylomeDB" id="A0A0G4HKU7"/>
<name>A0A0G4HKU7_9ALVE</name>
<evidence type="ECO:0000256" key="1">
    <source>
        <dbReference type="SAM" id="MobiDB-lite"/>
    </source>
</evidence>
<protein>
    <submittedName>
        <fullName evidence="2">Uncharacterized protein</fullName>
    </submittedName>
</protein>
<feature type="compositionally biased region" description="Gly residues" evidence="1">
    <location>
        <begin position="360"/>
        <end position="369"/>
    </location>
</feature>
<dbReference type="VEuPathDB" id="CryptoDB:Cvel_7279"/>
<proteinExistence type="predicted"/>
<dbReference type="EMBL" id="CDMZ01003008">
    <property type="protein sequence ID" value="CEM44761.1"/>
    <property type="molecule type" value="Genomic_DNA"/>
</dbReference>
<dbReference type="AlphaFoldDB" id="A0A0G4HKU7"/>